<dbReference type="RefSeq" id="WP_179462129.1">
    <property type="nucleotide sequence ID" value="NZ_JACBZX010000001.1"/>
</dbReference>
<protein>
    <submittedName>
        <fullName evidence="2">Phytoene dehydrogenase-like protein</fullName>
    </submittedName>
</protein>
<dbReference type="AlphaFoldDB" id="A0A852X7A9"/>
<proteinExistence type="predicted"/>
<dbReference type="Pfam" id="PF13450">
    <property type="entry name" value="NAD_binding_8"/>
    <property type="match status" value="1"/>
</dbReference>
<name>A0A852X7A9_9MICO</name>
<feature type="region of interest" description="Disordered" evidence="1">
    <location>
        <begin position="469"/>
        <end position="490"/>
    </location>
</feature>
<dbReference type="InterPro" id="IPR036188">
    <property type="entry name" value="FAD/NAD-bd_sf"/>
</dbReference>
<organism evidence="2 3">
    <name type="scientific">Janibacter alkaliphilus</name>
    <dbReference type="NCBI Taxonomy" id="1069963"/>
    <lineage>
        <taxon>Bacteria</taxon>
        <taxon>Bacillati</taxon>
        <taxon>Actinomycetota</taxon>
        <taxon>Actinomycetes</taxon>
        <taxon>Micrococcales</taxon>
        <taxon>Intrasporangiaceae</taxon>
        <taxon>Janibacter</taxon>
    </lineage>
</organism>
<dbReference type="SUPFAM" id="SSF51905">
    <property type="entry name" value="FAD/NAD(P)-binding domain"/>
    <property type="match status" value="1"/>
</dbReference>
<feature type="compositionally biased region" description="Low complexity" evidence="1">
    <location>
        <begin position="470"/>
        <end position="482"/>
    </location>
</feature>
<gene>
    <name evidence="2" type="ORF">BJY28_001132</name>
</gene>
<dbReference type="PANTHER" id="PTHR10668">
    <property type="entry name" value="PHYTOENE DEHYDROGENASE"/>
    <property type="match status" value="1"/>
</dbReference>
<accession>A0A852X7A9</accession>
<dbReference type="EMBL" id="JACBZX010000001">
    <property type="protein sequence ID" value="NYG36663.1"/>
    <property type="molecule type" value="Genomic_DNA"/>
</dbReference>
<sequence>MTTATVVGSGPNGLAAAITLADAGVRVRVIEAADRPGGGLKSSELTLPGLLHDECAAFHPLVPWSPFVREARLAELGLRWSSAPVELAHPLGDGRGGALHRSVAGTATRLGEDGHRWERTFGHLVEDFDHVVEDILRPVLHLPAHPLGLARFGALAALPARAVTSALRSPSARALFAGVAAHALRPLGGPASASVGVALTTAAHAGGWPVIEGGSGALLDMLLRRAADLGVELETGRRVHDLDEVETDLVMLDTTPATAADIIGDALPAGTARAYRRFQHAPGVAKLDLAVERGIPWLQADARRAGTVHVGGDEREVAAALRDVTRGRLPARPFVLVGQQYLADPGRSRGDVHPVYAYCHVPSGYPGDPTDLILDRIEEAAPGTRERVLATRTRTTAEAQLANANLVGGDVIGGASTTRQLVGRPRWSLDPYATGAPGVFLCSASTPPGAGAHGMCGYLAARSAVDALATGTGQRSRGTQGRSTRRNRGR</sequence>
<dbReference type="Proteomes" id="UP000592181">
    <property type="component" value="Unassembled WGS sequence"/>
</dbReference>
<reference evidence="2 3" key="1">
    <citation type="submission" date="2020-07" db="EMBL/GenBank/DDBJ databases">
        <title>Sequencing the genomes of 1000 actinobacteria strains.</title>
        <authorList>
            <person name="Klenk H.-P."/>
        </authorList>
    </citation>
    <scope>NUCLEOTIDE SEQUENCE [LARGE SCALE GENOMIC DNA]</scope>
    <source>
        <strain evidence="2 3">DSM 24723</strain>
    </source>
</reference>
<dbReference type="Gene3D" id="3.50.50.60">
    <property type="entry name" value="FAD/NAD(P)-binding domain"/>
    <property type="match status" value="1"/>
</dbReference>
<comment type="caution">
    <text evidence="2">The sequence shown here is derived from an EMBL/GenBank/DDBJ whole genome shotgun (WGS) entry which is preliminary data.</text>
</comment>
<evidence type="ECO:0000256" key="1">
    <source>
        <dbReference type="SAM" id="MobiDB-lite"/>
    </source>
</evidence>
<evidence type="ECO:0000313" key="3">
    <source>
        <dbReference type="Proteomes" id="UP000592181"/>
    </source>
</evidence>
<keyword evidence="3" id="KW-1185">Reference proteome</keyword>
<dbReference type="PANTHER" id="PTHR10668:SF105">
    <property type="entry name" value="DEHYDROGENASE-RELATED"/>
    <property type="match status" value="1"/>
</dbReference>
<evidence type="ECO:0000313" key="2">
    <source>
        <dbReference type="EMBL" id="NYG36663.1"/>
    </source>
</evidence>